<comment type="subcellular location">
    <subcellularLocation>
        <location evidence="1 12">Cytoplasm</location>
        <location evidence="1 12">Cytoskeleton</location>
        <location evidence="1 12">Cilium basal body</location>
    </subcellularLocation>
    <subcellularLocation>
        <location evidence="3 12">Cytoplasm</location>
        <location evidence="3 12">Cytoskeleton</location>
        <location evidence="3 12">Microtubule organizing center</location>
        <location evidence="3 12">Centrosome</location>
    </subcellularLocation>
    <subcellularLocation>
        <location evidence="12">Cytoplasm</location>
    </subcellularLocation>
    <subcellularLocation>
        <location evidence="2 12">Nucleus</location>
    </subcellularLocation>
    <subcellularLocation>
        <location evidence="12">Mitochondrion intermembrane space</location>
    </subcellularLocation>
</comment>
<proteinExistence type="inferred from homology"/>
<evidence type="ECO:0000256" key="11">
    <source>
        <dbReference type="ARBA" id="ARBA00023273"/>
    </source>
</evidence>
<comment type="caution">
    <text evidence="14">The sequence shown here is derived from an EMBL/GenBank/DDBJ whole genome shotgun (WGS) entry which is preliminary data.</text>
</comment>
<dbReference type="AlphaFoldDB" id="A0AAN8JM23"/>
<keyword evidence="7 12" id="KW-0969">Cilium</keyword>
<dbReference type="GO" id="GO:0005813">
    <property type="term" value="C:centrosome"/>
    <property type="evidence" value="ECO:0007669"/>
    <property type="project" value="UniProtKB-SubCell"/>
</dbReference>
<evidence type="ECO:0000256" key="2">
    <source>
        <dbReference type="ARBA" id="ARBA00004123"/>
    </source>
</evidence>
<name>A0AAN8JM23_PATCE</name>
<dbReference type="InterPro" id="IPR023379">
    <property type="entry name" value="BART_dom"/>
</dbReference>
<evidence type="ECO:0000256" key="4">
    <source>
        <dbReference type="ARBA" id="ARBA00009880"/>
    </source>
</evidence>
<evidence type="ECO:0000256" key="12">
    <source>
        <dbReference type="RuleBase" id="RU367099"/>
    </source>
</evidence>
<accession>A0AAN8JM23</accession>
<keyword evidence="15" id="KW-1185">Reference proteome</keyword>
<sequence length="178" mass="20863">MMMSNSPGDFHCLSLGEDQEELFTENSNSNVVDTQFDIIIGYIEDIIMEEKFQTLQNSFLERFYKEFEETEENKFIYTDIHKEYVNVLEKCLEDELSMRVPDFSMIEFTKQIIERKSELDGEIFEILLTFSDFVAFKDMFLDYRAAKEGKTVDLSTGLTITSYSEMPCDRGEINFGQN</sequence>
<dbReference type="EMBL" id="JAZGQO010000009">
    <property type="protein sequence ID" value="KAK6178164.1"/>
    <property type="molecule type" value="Genomic_DNA"/>
</dbReference>
<evidence type="ECO:0000313" key="14">
    <source>
        <dbReference type="EMBL" id="KAK6178164.1"/>
    </source>
</evidence>
<dbReference type="PANTHER" id="PTHR15487">
    <property type="entry name" value="ADP-RIBOSYLATION FACTOR-LIKE PROTEIN 2-BINDING PROTEIN"/>
    <property type="match status" value="1"/>
</dbReference>
<evidence type="ECO:0000256" key="8">
    <source>
        <dbReference type="ARBA" id="ARBA00023128"/>
    </source>
</evidence>
<dbReference type="Pfam" id="PF11527">
    <property type="entry name" value="ARL2_Bind_BART"/>
    <property type="match status" value="1"/>
</dbReference>
<evidence type="ECO:0000256" key="9">
    <source>
        <dbReference type="ARBA" id="ARBA00023212"/>
    </source>
</evidence>
<dbReference type="InterPro" id="IPR042541">
    <property type="entry name" value="BART_sf"/>
</dbReference>
<evidence type="ECO:0000256" key="7">
    <source>
        <dbReference type="ARBA" id="ARBA00023069"/>
    </source>
</evidence>
<dbReference type="GO" id="GO:0051457">
    <property type="term" value="P:maintenance of protein location in nucleus"/>
    <property type="evidence" value="ECO:0007669"/>
    <property type="project" value="TreeGrafter"/>
</dbReference>
<keyword evidence="8 12" id="KW-0496">Mitochondrion</keyword>
<evidence type="ECO:0000256" key="10">
    <source>
        <dbReference type="ARBA" id="ARBA00023242"/>
    </source>
</evidence>
<feature type="domain" description="BART" evidence="13">
    <location>
        <begin position="36"/>
        <end position="148"/>
    </location>
</feature>
<keyword evidence="11 12" id="KW-0966">Cell projection</keyword>
<dbReference type="InterPro" id="IPR038849">
    <property type="entry name" value="ARL2BP"/>
</dbReference>
<organism evidence="14 15">
    <name type="scientific">Patella caerulea</name>
    <name type="common">Rayed Mediterranean limpet</name>
    <dbReference type="NCBI Taxonomy" id="87958"/>
    <lineage>
        <taxon>Eukaryota</taxon>
        <taxon>Metazoa</taxon>
        <taxon>Spiralia</taxon>
        <taxon>Lophotrochozoa</taxon>
        <taxon>Mollusca</taxon>
        <taxon>Gastropoda</taxon>
        <taxon>Patellogastropoda</taxon>
        <taxon>Patelloidea</taxon>
        <taxon>Patellidae</taxon>
        <taxon>Patella</taxon>
    </lineage>
</organism>
<dbReference type="Gene3D" id="1.20.1520.10">
    <property type="entry name" value="ADP-ribosylation factor-like 2-binding protein, domain"/>
    <property type="match status" value="1"/>
</dbReference>
<evidence type="ECO:0000313" key="15">
    <source>
        <dbReference type="Proteomes" id="UP001347796"/>
    </source>
</evidence>
<evidence type="ECO:0000256" key="5">
    <source>
        <dbReference type="ARBA" id="ARBA00014849"/>
    </source>
</evidence>
<evidence type="ECO:0000256" key="6">
    <source>
        <dbReference type="ARBA" id="ARBA00022490"/>
    </source>
</evidence>
<dbReference type="PANTHER" id="PTHR15487:SF4">
    <property type="entry name" value="ADP-RIBOSYLATION FACTOR-LIKE PROTEIN 2-BINDING PROTEIN"/>
    <property type="match status" value="1"/>
</dbReference>
<reference evidence="14 15" key="1">
    <citation type="submission" date="2024-01" db="EMBL/GenBank/DDBJ databases">
        <title>The genome of the rayed Mediterranean limpet Patella caerulea (Linnaeus, 1758).</title>
        <authorList>
            <person name="Anh-Thu Weber A."/>
            <person name="Halstead-Nussloch G."/>
        </authorList>
    </citation>
    <scope>NUCLEOTIDE SEQUENCE [LARGE SCALE GENOMIC DNA]</scope>
    <source>
        <strain evidence="14">AATW-2023a</strain>
        <tissue evidence="14">Whole specimen</tissue>
    </source>
</reference>
<evidence type="ECO:0000259" key="13">
    <source>
        <dbReference type="Pfam" id="PF11527"/>
    </source>
</evidence>
<keyword evidence="10 12" id="KW-0539">Nucleus</keyword>
<protein>
    <recommendedName>
        <fullName evidence="5 12">ADP-ribosylation factor-like protein 2-binding protein</fullName>
        <shortName evidence="12">ARF-like 2-binding protein</shortName>
    </recommendedName>
</protein>
<dbReference type="Proteomes" id="UP001347796">
    <property type="component" value="Unassembled WGS sequence"/>
</dbReference>
<evidence type="ECO:0000256" key="3">
    <source>
        <dbReference type="ARBA" id="ARBA00004300"/>
    </source>
</evidence>
<keyword evidence="9 12" id="KW-0206">Cytoskeleton</keyword>
<keyword evidence="6 12" id="KW-0963">Cytoplasm</keyword>
<evidence type="ECO:0000256" key="1">
    <source>
        <dbReference type="ARBA" id="ARBA00004120"/>
    </source>
</evidence>
<gene>
    <name evidence="14" type="ORF">SNE40_012976</name>
</gene>
<dbReference type="GO" id="GO:0005634">
    <property type="term" value="C:nucleus"/>
    <property type="evidence" value="ECO:0007669"/>
    <property type="project" value="UniProtKB-SubCell"/>
</dbReference>
<dbReference type="GO" id="GO:0005929">
    <property type="term" value="C:cilium"/>
    <property type="evidence" value="ECO:0007669"/>
    <property type="project" value="UniProtKB-UniRule"/>
</dbReference>
<comment type="function">
    <text evidence="12">Plays a role as an effector of the ADP-ribosylation factor-like protein 2, ARL2.</text>
</comment>
<dbReference type="GO" id="GO:0005758">
    <property type="term" value="C:mitochondrial intermembrane space"/>
    <property type="evidence" value="ECO:0007669"/>
    <property type="project" value="UniProtKB-SubCell"/>
</dbReference>
<comment type="similarity">
    <text evidence="4 12">Belongs to the ARL2BP family.</text>
</comment>